<sequence length="152" mass="16661">MTITPLPTVPELVVEPGLLLRRHRPEDVPDIVLQSRDPESRRWTSVPVPYGVADAREFLALVERTWLDGTQAGFAIEYEGRYSGNVDLRLDGHGAAEVGFVLAPWARGKRVMSRSLRLAASPWCTGRPTSVTWPRGRWPSGAGSGSKAPCEG</sequence>
<protein>
    <submittedName>
        <fullName evidence="2">GNAT family N-acetyltransferase</fullName>
    </submittedName>
</protein>
<dbReference type="EMBL" id="JAENJH010000001">
    <property type="protein sequence ID" value="MBK1783557.1"/>
    <property type="molecule type" value="Genomic_DNA"/>
</dbReference>
<evidence type="ECO:0000259" key="1">
    <source>
        <dbReference type="Pfam" id="PF13302"/>
    </source>
</evidence>
<dbReference type="AlphaFoldDB" id="A0A934QP42"/>
<keyword evidence="3" id="KW-1185">Reference proteome</keyword>
<dbReference type="Pfam" id="PF13302">
    <property type="entry name" value="Acetyltransf_3"/>
    <property type="match status" value="1"/>
</dbReference>
<dbReference type="Proteomes" id="UP000635245">
    <property type="component" value="Unassembled WGS sequence"/>
</dbReference>
<dbReference type="InterPro" id="IPR000182">
    <property type="entry name" value="GNAT_dom"/>
</dbReference>
<evidence type="ECO:0000313" key="2">
    <source>
        <dbReference type="EMBL" id="MBK1783557.1"/>
    </source>
</evidence>
<name>A0A934QP42_9PSEU</name>
<comment type="caution">
    <text evidence="2">The sequence shown here is derived from an EMBL/GenBank/DDBJ whole genome shotgun (WGS) entry which is preliminary data.</text>
</comment>
<dbReference type="RefSeq" id="WP_200314963.1">
    <property type="nucleotide sequence ID" value="NZ_JAENJH010000001.1"/>
</dbReference>
<reference evidence="2" key="1">
    <citation type="submission" date="2020-12" db="EMBL/GenBank/DDBJ databases">
        <title>Prauserella sp. ASG 168, a novel actinomycete isolated from cave rock.</title>
        <authorList>
            <person name="Suriyachadkun C."/>
        </authorList>
    </citation>
    <scope>NUCLEOTIDE SEQUENCE</scope>
    <source>
        <strain evidence="2">ASG 168</strain>
    </source>
</reference>
<evidence type="ECO:0000313" key="3">
    <source>
        <dbReference type="Proteomes" id="UP000635245"/>
    </source>
</evidence>
<feature type="domain" description="N-acetyltransferase" evidence="1">
    <location>
        <begin position="18"/>
        <end position="120"/>
    </location>
</feature>
<gene>
    <name evidence="2" type="ORF">JHE00_04400</name>
</gene>
<dbReference type="GO" id="GO:0016747">
    <property type="term" value="F:acyltransferase activity, transferring groups other than amino-acyl groups"/>
    <property type="evidence" value="ECO:0007669"/>
    <property type="project" value="InterPro"/>
</dbReference>
<accession>A0A934QP42</accession>
<dbReference type="InterPro" id="IPR016181">
    <property type="entry name" value="Acyl_CoA_acyltransferase"/>
</dbReference>
<dbReference type="Gene3D" id="3.40.630.30">
    <property type="match status" value="1"/>
</dbReference>
<dbReference type="SUPFAM" id="SSF55729">
    <property type="entry name" value="Acyl-CoA N-acyltransferases (Nat)"/>
    <property type="match status" value="1"/>
</dbReference>
<organism evidence="2 3">
    <name type="scientific">Prauserella cavernicola</name>
    <dbReference type="NCBI Taxonomy" id="2800127"/>
    <lineage>
        <taxon>Bacteria</taxon>
        <taxon>Bacillati</taxon>
        <taxon>Actinomycetota</taxon>
        <taxon>Actinomycetes</taxon>
        <taxon>Pseudonocardiales</taxon>
        <taxon>Pseudonocardiaceae</taxon>
        <taxon>Prauserella</taxon>
    </lineage>
</organism>
<proteinExistence type="predicted"/>